<keyword evidence="3" id="KW-0067">ATP-binding</keyword>
<dbReference type="AlphaFoldDB" id="A0A6C0LLT1"/>
<dbReference type="GO" id="GO:0005524">
    <property type="term" value="F:ATP binding"/>
    <property type="evidence" value="ECO:0007669"/>
    <property type="project" value="UniProtKB-KW"/>
</dbReference>
<name>A0A6C0LLT1_9ZZZZ</name>
<dbReference type="InterPro" id="IPR003959">
    <property type="entry name" value="ATPase_AAA_core"/>
</dbReference>
<dbReference type="Pfam" id="PF00004">
    <property type="entry name" value="AAA"/>
    <property type="match status" value="1"/>
</dbReference>
<dbReference type="SUPFAM" id="SSF52540">
    <property type="entry name" value="P-loop containing nucleoside triphosphate hydrolases"/>
    <property type="match status" value="1"/>
</dbReference>
<feature type="domain" description="ATPase AAA-type core" evidence="4">
    <location>
        <begin position="41"/>
        <end position="155"/>
    </location>
</feature>
<dbReference type="GO" id="GO:0005663">
    <property type="term" value="C:DNA replication factor C complex"/>
    <property type="evidence" value="ECO:0007669"/>
    <property type="project" value="TreeGrafter"/>
</dbReference>
<reference evidence="5" key="1">
    <citation type="journal article" date="2020" name="Nature">
        <title>Giant virus diversity and host interactions through global metagenomics.</title>
        <authorList>
            <person name="Schulz F."/>
            <person name="Roux S."/>
            <person name="Paez-Espino D."/>
            <person name="Jungbluth S."/>
            <person name="Walsh D.A."/>
            <person name="Denef V.J."/>
            <person name="McMahon K.D."/>
            <person name="Konstantinidis K.T."/>
            <person name="Eloe-Fadrosh E.A."/>
            <person name="Kyrpides N.C."/>
            <person name="Woyke T."/>
        </authorList>
    </citation>
    <scope>NUCLEOTIDE SEQUENCE</scope>
    <source>
        <strain evidence="5">GVMAG-M-3300027892-73</strain>
    </source>
</reference>
<keyword evidence="1" id="KW-0235">DNA replication</keyword>
<dbReference type="InterPro" id="IPR027417">
    <property type="entry name" value="P-loop_NTPase"/>
</dbReference>
<organism evidence="5">
    <name type="scientific">viral metagenome</name>
    <dbReference type="NCBI Taxonomy" id="1070528"/>
    <lineage>
        <taxon>unclassified sequences</taxon>
        <taxon>metagenomes</taxon>
        <taxon>organismal metagenomes</taxon>
    </lineage>
</organism>
<protein>
    <recommendedName>
        <fullName evidence="4">ATPase AAA-type core domain-containing protein</fullName>
    </recommendedName>
</protein>
<dbReference type="Gene3D" id="3.40.50.300">
    <property type="entry name" value="P-loop containing nucleotide triphosphate hydrolases"/>
    <property type="match status" value="1"/>
</dbReference>
<evidence type="ECO:0000256" key="1">
    <source>
        <dbReference type="ARBA" id="ARBA00022705"/>
    </source>
</evidence>
<dbReference type="CDD" id="cd00009">
    <property type="entry name" value="AAA"/>
    <property type="match status" value="1"/>
</dbReference>
<dbReference type="PANTHER" id="PTHR11669">
    <property type="entry name" value="REPLICATION FACTOR C / DNA POLYMERASE III GAMMA-TAU SUBUNIT"/>
    <property type="match status" value="1"/>
</dbReference>
<accession>A0A6C0LLT1</accession>
<sequence length="321" mass="36983">MDPSQQLLSLKYTPKYFKDFEKTPVIDLLSNLIKQNELNVIINGPLASGKTVTLNAIINEYFTGYKHNEYAQNIMNINSIKEQGINYFRNEVKNFCQINSSINKKKVIFVDDIDLINEQCQQLLNSCIDKFANKVFFICSCSNIYKINKNLQSRLINIKLPPLSDHNIKNIITTITTGENLNISESVEQHIRRATNNNIKSITKLLETFKLYGSPIDLNIAQDLCTDISFIYLNEYTIHLLNNNLESAINVLFAINDKGFSVVDILDVYFVFIKQTDLLTDEQKYDVVPYICKYISTFYIVHEDDIELALFTKNLISILNK</sequence>
<evidence type="ECO:0000313" key="5">
    <source>
        <dbReference type="EMBL" id="QHU30858.1"/>
    </source>
</evidence>
<evidence type="ECO:0000256" key="2">
    <source>
        <dbReference type="ARBA" id="ARBA00022741"/>
    </source>
</evidence>
<dbReference type="EMBL" id="MN740520">
    <property type="protein sequence ID" value="QHU30858.1"/>
    <property type="molecule type" value="Genomic_DNA"/>
</dbReference>
<dbReference type="GO" id="GO:0003689">
    <property type="term" value="F:DNA clamp loader activity"/>
    <property type="evidence" value="ECO:0007669"/>
    <property type="project" value="TreeGrafter"/>
</dbReference>
<dbReference type="GO" id="GO:0006261">
    <property type="term" value="P:DNA-templated DNA replication"/>
    <property type="evidence" value="ECO:0007669"/>
    <property type="project" value="TreeGrafter"/>
</dbReference>
<keyword evidence="2" id="KW-0547">Nucleotide-binding</keyword>
<dbReference type="GO" id="GO:0006281">
    <property type="term" value="P:DNA repair"/>
    <property type="evidence" value="ECO:0007669"/>
    <property type="project" value="TreeGrafter"/>
</dbReference>
<proteinExistence type="predicted"/>
<dbReference type="PANTHER" id="PTHR11669:SF20">
    <property type="entry name" value="REPLICATION FACTOR C SUBUNIT 4"/>
    <property type="match status" value="1"/>
</dbReference>
<dbReference type="InterPro" id="IPR050238">
    <property type="entry name" value="DNA_Rep/Repair_Clamp_Loader"/>
</dbReference>
<evidence type="ECO:0000259" key="4">
    <source>
        <dbReference type="Pfam" id="PF00004"/>
    </source>
</evidence>
<evidence type="ECO:0000256" key="3">
    <source>
        <dbReference type="ARBA" id="ARBA00022840"/>
    </source>
</evidence>